<dbReference type="Gene3D" id="1.10.10.60">
    <property type="entry name" value="Homeodomain-like"/>
    <property type="match status" value="1"/>
</dbReference>
<evidence type="ECO:0000313" key="6">
    <source>
        <dbReference type="EMBL" id="GAA1972856.1"/>
    </source>
</evidence>
<dbReference type="InterPro" id="IPR050109">
    <property type="entry name" value="HTH-type_TetR-like_transc_reg"/>
</dbReference>
<name>A0ABN2RPY7_9PSEU</name>
<keyword evidence="7" id="KW-1185">Reference proteome</keyword>
<protein>
    <submittedName>
        <fullName evidence="6">TetR/AcrR family transcriptional regulator</fullName>
    </submittedName>
</protein>
<dbReference type="InterPro" id="IPR009057">
    <property type="entry name" value="Homeodomain-like_sf"/>
</dbReference>
<dbReference type="PRINTS" id="PR00455">
    <property type="entry name" value="HTHTETR"/>
</dbReference>
<sequence>MLDSQGTPGRRERKKHDTYRAIAAAAVRLVSERGLDGVTVDDISAVADVSPRTFFNYFGSKEDAVMLPYPDSEEQEKRARIAIRDAPAELSTLAAVHLAVRKDITRFLDDREEWLMRLKVIEDNPSLIQRMISTRGSSEQLMVETVAARAGADPADLFPRLLTSAVMATVGCALRQWSATGGGDDLPELVDATFAALADGLPDPKTG</sequence>
<proteinExistence type="predicted"/>
<gene>
    <name evidence="6" type="ORF">GCM10009754_54420</name>
</gene>
<keyword evidence="3" id="KW-0804">Transcription</keyword>
<dbReference type="Proteomes" id="UP001501116">
    <property type="component" value="Unassembled WGS sequence"/>
</dbReference>
<comment type="caution">
    <text evidence="6">The sequence shown here is derived from an EMBL/GenBank/DDBJ whole genome shotgun (WGS) entry which is preliminary data.</text>
</comment>
<keyword evidence="1" id="KW-0805">Transcription regulation</keyword>
<evidence type="ECO:0000256" key="4">
    <source>
        <dbReference type="PROSITE-ProRule" id="PRU00335"/>
    </source>
</evidence>
<dbReference type="RefSeq" id="WP_344424732.1">
    <property type="nucleotide sequence ID" value="NZ_BAAANN010000023.1"/>
</dbReference>
<dbReference type="Pfam" id="PF00440">
    <property type="entry name" value="TetR_N"/>
    <property type="match status" value="1"/>
</dbReference>
<keyword evidence="2 4" id="KW-0238">DNA-binding</keyword>
<dbReference type="InterPro" id="IPR023772">
    <property type="entry name" value="DNA-bd_HTH_TetR-type_CS"/>
</dbReference>
<dbReference type="Pfam" id="PF17754">
    <property type="entry name" value="TetR_C_14"/>
    <property type="match status" value="1"/>
</dbReference>
<dbReference type="PANTHER" id="PTHR30055">
    <property type="entry name" value="HTH-TYPE TRANSCRIPTIONAL REGULATOR RUTR"/>
    <property type="match status" value="1"/>
</dbReference>
<organism evidence="6 7">
    <name type="scientific">Amycolatopsis minnesotensis</name>
    <dbReference type="NCBI Taxonomy" id="337894"/>
    <lineage>
        <taxon>Bacteria</taxon>
        <taxon>Bacillati</taxon>
        <taxon>Actinomycetota</taxon>
        <taxon>Actinomycetes</taxon>
        <taxon>Pseudonocardiales</taxon>
        <taxon>Pseudonocardiaceae</taxon>
        <taxon>Amycolatopsis</taxon>
    </lineage>
</organism>
<evidence type="ECO:0000256" key="1">
    <source>
        <dbReference type="ARBA" id="ARBA00023015"/>
    </source>
</evidence>
<evidence type="ECO:0000313" key="7">
    <source>
        <dbReference type="Proteomes" id="UP001501116"/>
    </source>
</evidence>
<dbReference type="InterPro" id="IPR041347">
    <property type="entry name" value="MftR_C"/>
</dbReference>
<dbReference type="Gene3D" id="1.10.357.10">
    <property type="entry name" value="Tetracycline Repressor, domain 2"/>
    <property type="match status" value="1"/>
</dbReference>
<dbReference type="SUPFAM" id="SSF46689">
    <property type="entry name" value="Homeodomain-like"/>
    <property type="match status" value="1"/>
</dbReference>
<evidence type="ECO:0000256" key="2">
    <source>
        <dbReference type="ARBA" id="ARBA00023125"/>
    </source>
</evidence>
<accession>A0ABN2RPY7</accession>
<evidence type="ECO:0000259" key="5">
    <source>
        <dbReference type="PROSITE" id="PS50977"/>
    </source>
</evidence>
<dbReference type="PROSITE" id="PS50977">
    <property type="entry name" value="HTH_TETR_2"/>
    <property type="match status" value="1"/>
</dbReference>
<dbReference type="PROSITE" id="PS01081">
    <property type="entry name" value="HTH_TETR_1"/>
    <property type="match status" value="1"/>
</dbReference>
<dbReference type="EMBL" id="BAAANN010000023">
    <property type="protein sequence ID" value="GAA1972856.1"/>
    <property type="molecule type" value="Genomic_DNA"/>
</dbReference>
<reference evidence="6 7" key="1">
    <citation type="journal article" date="2019" name="Int. J. Syst. Evol. Microbiol.">
        <title>The Global Catalogue of Microorganisms (GCM) 10K type strain sequencing project: providing services to taxonomists for standard genome sequencing and annotation.</title>
        <authorList>
            <consortium name="The Broad Institute Genomics Platform"/>
            <consortium name="The Broad Institute Genome Sequencing Center for Infectious Disease"/>
            <person name="Wu L."/>
            <person name="Ma J."/>
        </authorList>
    </citation>
    <scope>NUCLEOTIDE SEQUENCE [LARGE SCALE GENOMIC DNA]</scope>
    <source>
        <strain evidence="6 7">JCM 14545</strain>
    </source>
</reference>
<feature type="DNA-binding region" description="H-T-H motif" evidence="4">
    <location>
        <begin position="39"/>
        <end position="58"/>
    </location>
</feature>
<feature type="domain" description="HTH tetR-type" evidence="5">
    <location>
        <begin position="16"/>
        <end position="76"/>
    </location>
</feature>
<dbReference type="PANTHER" id="PTHR30055:SF238">
    <property type="entry name" value="MYCOFACTOCIN BIOSYNTHESIS TRANSCRIPTIONAL REGULATOR MFTR-RELATED"/>
    <property type="match status" value="1"/>
</dbReference>
<dbReference type="InterPro" id="IPR001647">
    <property type="entry name" value="HTH_TetR"/>
</dbReference>
<evidence type="ECO:0000256" key="3">
    <source>
        <dbReference type="ARBA" id="ARBA00023163"/>
    </source>
</evidence>